<dbReference type="NCBIfam" id="TIGR02745">
    <property type="entry name" value="ccoG_rdxA_fixG"/>
    <property type="match status" value="1"/>
</dbReference>
<sequence>MAESKRSVSEQPIQTDSLYVSRKKLHVRSAKGNFTNWRWFFVWFTQILYYGLPWLEWNERQAVLFHLAERKFYIWGWVFWPQDVFYLAVLLIISAFGLFFFTAIAGRLWCGYTCPQTVYTEIFMWIEEKIEGDHVARRKLDAAPMSANKALRRAAKYLVWAAVALWTGFTFVAYFTPLDGLIESFATFDVSGWVLFWTLFYAIFTYVFAGVMREQVCLYMCPYARFQGVMFDPDTLVVTYDTERGEPRGSRKKGVDPASVGKGDCVDCTVCVQVCPTGIDIRDGLQYECIGCGACIDGCNDVMDRMGYERGLIRYSTENAVRQHWGKRDILRHVLRPRILIYAALLMAICAATLAALVLRPDVRVDVIRDRASLAREVPGGLIENVYRLQVMNMSEMPREVHIGVSGLDSMTIAGPTIALLPAAGLESVLVNVRVPYDVAEPGIYDIEFEIEAESATVREQSTFILPR</sequence>
<keyword evidence="7" id="KW-0812">Transmembrane</keyword>
<keyword evidence="2" id="KW-0004">4Fe-4S</keyword>
<name>A0A2I6S7X4_9RHOO</name>
<feature type="domain" description="4Fe-4S ferredoxin-type" evidence="8">
    <location>
        <begin position="256"/>
        <end position="284"/>
    </location>
</feature>
<keyword evidence="6" id="KW-0411">Iron-sulfur</keyword>
<evidence type="ECO:0000256" key="5">
    <source>
        <dbReference type="ARBA" id="ARBA00023004"/>
    </source>
</evidence>
<evidence type="ECO:0000313" key="9">
    <source>
        <dbReference type="EMBL" id="AUN95355.1"/>
    </source>
</evidence>
<evidence type="ECO:0000259" key="8">
    <source>
        <dbReference type="PROSITE" id="PS51379"/>
    </source>
</evidence>
<keyword evidence="4" id="KW-0249">Electron transport</keyword>
<evidence type="ECO:0000256" key="4">
    <source>
        <dbReference type="ARBA" id="ARBA00022982"/>
    </source>
</evidence>
<evidence type="ECO:0000256" key="7">
    <source>
        <dbReference type="SAM" id="Phobius"/>
    </source>
</evidence>
<evidence type="ECO:0000256" key="6">
    <source>
        <dbReference type="ARBA" id="ARBA00023014"/>
    </source>
</evidence>
<feature type="transmembrane region" description="Helical" evidence="7">
    <location>
        <begin position="84"/>
        <end position="105"/>
    </location>
</feature>
<keyword evidence="10" id="KW-1185">Reference proteome</keyword>
<dbReference type="OrthoDB" id="9811700at2"/>
<dbReference type="GO" id="GO:0005886">
    <property type="term" value="C:plasma membrane"/>
    <property type="evidence" value="ECO:0007669"/>
    <property type="project" value="TreeGrafter"/>
</dbReference>
<dbReference type="InterPro" id="IPR051684">
    <property type="entry name" value="Electron_Trans/Redox"/>
</dbReference>
<organism evidence="9 10">
    <name type="scientific">Pseudazoarcus pumilus</name>
    <dbReference type="NCBI Taxonomy" id="2067960"/>
    <lineage>
        <taxon>Bacteria</taxon>
        <taxon>Pseudomonadati</taxon>
        <taxon>Pseudomonadota</taxon>
        <taxon>Betaproteobacteria</taxon>
        <taxon>Rhodocyclales</taxon>
        <taxon>Zoogloeaceae</taxon>
        <taxon>Pseudazoarcus</taxon>
    </lineage>
</organism>
<feature type="transmembrane region" description="Helical" evidence="7">
    <location>
        <begin position="157"/>
        <end position="178"/>
    </location>
</feature>
<feature type="transmembrane region" description="Helical" evidence="7">
    <location>
        <begin position="37"/>
        <end position="55"/>
    </location>
</feature>
<dbReference type="SUPFAM" id="SSF54862">
    <property type="entry name" value="4Fe-4S ferredoxins"/>
    <property type="match status" value="1"/>
</dbReference>
<feature type="transmembrane region" description="Helical" evidence="7">
    <location>
        <begin position="339"/>
        <end position="359"/>
    </location>
</feature>
<dbReference type="Proteomes" id="UP000242205">
    <property type="component" value="Chromosome"/>
</dbReference>
<dbReference type="Pfam" id="PF12801">
    <property type="entry name" value="Fer4_5"/>
    <property type="match status" value="1"/>
</dbReference>
<dbReference type="PANTHER" id="PTHR30176:SF3">
    <property type="entry name" value="FERREDOXIN-TYPE PROTEIN NAPH"/>
    <property type="match status" value="1"/>
</dbReference>
<dbReference type="InterPro" id="IPR014116">
    <property type="entry name" value="Cyt_c_oxidase_cbb3_FixG"/>
</dbReference>
<protein>
    <submittedName>
        <fullName evidence="9">Cytochrome c oxidase accessory protein CcoG</fullName>
    </submittedName>
</protein>
<dbReference type="PROSITE" id="PS51379">
    <property type="entry name" value="4FE4S_FER_2"/>
    <property type="match status" value="1"/>
</dbReference>
<dbReference type="InterPro" id="IPR013783">
    <property type="entry name" value="Ig-like_fold"/>
</dbReference>
<dbReference type="AlphaFoldDB" id="A0A2I6S7X4"/>
<dbReference type="Pfam" id="PF11614">
    <property type="entry name" value="FixG_C"/>
    <property type="match status" value="1"/>
</dbReference>
<dbReference type="EMBL" id="CP025682">
    <property type="protein sequence ID" value="AUN95355.1"/>
    <property type="molecule type" value="Genomic_DNA"/>
</dbReference>
<evidence type="ECO:0000313" key="10">
    <source>
        <dbReference type="Proteomes" id="UP000242205"/>
    </source>
</evidence>
<evidence type="ECO:0000256" key="2">
    <source>
        <dbReference type="ARBA" id="ARBA00022485"/>
    </source>
</evidence>
<dbReference type="KEGG" id="atw:C0099_10720"/>
<evidence type="ECO:0000256" key="1">
    <source>
        <dbReference type="ARBA" id="ARBA00022448"/>
    </source>
</evidence>
<accession>A0A2I6S7X4</accession>
<reference evidence="9 10" key="1">
    <citation type="submission" date="2018-01" db="EMBL/GenBank/DDBJ databases">
        <authorList>
            <person name="Fu G.-Y."/>
        </authorList>
    </citation>
    <scope>NUCLEOTIDE SEQUENCE [LARGE SCALE GENOMIC DNA]</scope>
    <source>
        <strain evidence="9 10">SY39</strain>
    </source>
</reference>
<keyword evidence="7" id="KW-0472">Membrane</keyword>
<dbReference type="PROSITE" id="PS00198">
    <property type="entry name" value="4FE4S_FER_1"/>
    <property type="match status" value="1"/>
</dbReference>
<keyword evidence="5" id="KW-0408">Iron</keyword>
<keyword evidence="7" id="KW-1133">Transmembrane helix</keyword>
<dbReference type="Gene3D" id="2.60.40.10">
    <property type="entry name" value="Immunoglobulins"/>
    <property type="match status" value="1"/>
</dbReference>
<dbReference type="PANTHER" id="PTHR30176">
    <property type="entry name" value="FERREDOXIN-TYPE PROTEIN NAPH"/>
    <property type="match status" value="1"/>
</dbReference>
<keyword evidence="3" id="KW-0479">Metal-binding</keyword>
<evidence type="ECO:0000256" key="3">
    <source>
        <dbReference type="ARBA" id="ARBA00022723"/>
    </source>
</evidence>
<keyword evidence="1" id="KW-0813">Transport</keyword>
<dbReference type="InterPro" id="IPR017896">
    <property type="entry name" value="4Fe4S_Fe-S-bd"/>
</dbReference>
<dbReference type="InterPro" id="IPR017900">
    <property type="entry name" value="4Fe4S_Fe_S_CS"/>
</dbReference>
<dbReference type="GO" id="GO:0051539">
    <property type="term" value="F:4 iron, 4 sulfur cluster binding"/>
    <property type="evidence" value="ECO:0007669"/>
    <property type="project" value="UniProtKB-KW"/>
</dbReference>
<dbReference type="GO" id="GO:0046872">
    <property type="term" value="F:metal ion binding"/>
    <property type="evidence" value="ECO:0007669"/>
    <property type="project" value="UniProtKB-KW"/>
</dbReference>
<feature type="transmembrane region" description="Helical" evidence="7">
    <location>
        <begin position="190"/>
        <end position="211"/>
    </location>
</feature>
<proteinExistence type="predicted"/>
<dbReference type="FunFam" id="1.10.1060.10:FF:000015">
    <property type="entry name" value="Cytochrome c oxidase accessory protein CcoG"/>
    <property type="match status" value="1"/>
</dbReference>
<dbReference type="Pfam" id="PF13746">
    <property type="entry name" value="Fer4_18"/>
    <property type="match status" value="1"/>
</dbReference>
<gene>
    <name evidence="9" type="primary">ccoG</name>
    <name evidence="9" type="ORF">C0099_10720</name>
</gene>
<dbReference type="RefSeq" id="WP_102247404.1">
    <property type="nucleotide sequence ID" value="NZ_CP025682.1"/>
</dbReference>
<dbReference type="InterPro" id="IPR032879">
    <property type="entry name" value="FixG_C"/>
</dbReference>